<dbReference type="Pfam" id="PF13404">
    <property type="entry name" value="HTH_AsnC-type"/>
    <property type="match status" value="2"/>
</dbReference>
<name>A0ABP3J7Y7_9ACTN</name>
<dbReference type="PRINTS" id="PR00033">
    <property type="entry name" value="HTHASNC"/>
</dbReference>
<keyword evidence="6" id="KW-1185">Reference proteome</keyword>
<dbReference type="InterPro" id="IPR019888">
    <property type="entry name" value="Tscrpt_reg_AsnC-like"/>
</dbReference>
<keyword evidence="1" id="KW-0805">Transcription regulation</keyword>
<dbReference type="PROSITE" id="PS50956">
    <property type="entry name" value="HTH_ASNC_2"/>
    <property type="match status" value="1"/>
</dbReference>
<evidence type="ECO:0000256" key="1">
    <source>
        <dbReference type="ARBA" id="ARBA00023015"/>
    </source>
</evidence>
<sequence length="334" mass="36169">MLENMTDHGFDLLDRQLVQALMIDGRAAFSRLAAVLDTTDQTVIRRYRRLRGAGLLRVLGLPVGERVGLFESRLRIQCVPGSAVAIAEALAHRPDTGWVKIFSGGSEVGCMVSSRTSEDHEALLLRKLPRTQQVTGVSAQSLLHQYAASSGHWMGPAELDEQQIRALQPPASSQEDTIRLDDSDHAMLSVLARDGRAGYPELAKATGRSESTVRRRLEYLRGSGALSFEVEILPVHLGFRTEATLAVTVAPGDLAEVGRALADHPQVPFVAATTGASNLAATVLCQDQRALYTYMTEGIGAIGAVHQLEVLPVLRHVKRAGLLSDGSRLFDPPR</sequence>
<dbReference type="EMBL" id="BAAAHB010000002">
    <property type="protein sequence ID" value="GAA0445089.1"/>
    <property type="molecule type" value="Genomic_DNA"/>
</dbReference>
<evidence type="ECO:0000313" key="6">
    <source>
        <dbReference type="Proteomes" id="UP001499895"/>
    </source>
</evidence>
<protein>
    <submittedName>
        <fullName evidence="5">Lrp/AsnC family transcriptional regulator</fullName>
    </submittedName>
</protein>
<dbReference type="PANTHER" id="PTHR30154">
    <property type="entry name" value="LEUCINE-RESPONSIVE REGULATORY PROTEIN"/>
    <property type="match status" value="1"/>
</dbReference>
<dbReference type="InterPro" id="IPR036390">
    <property type="entry name" value="WH_DNA-bd_sf"/>
</dbReference>
<dbReference type="PANTHER" id="PTHR30154:SF34">
    <property type="entry name" value="TRANSCRIPTIONAL REGULATOR AZLB"/>
    <property type="match status" value="1"/>
</dbReference>
<comment type="caution">
    <text evidence="5">The sequence shown here is derived from an EMBL/GenBank/DDBJ whole genome shotgun (WGS) entry which is preliminary data.</text>
</comment>
<evidence type="ECO:0000313" key="5">
    <source>
        <dbReference type="EMBL" id="GAA0445089.1"/>
    </source>
</evidence>
<feature type="domain" description="HTH asnC-type" evidence="4">
    <location>
        <begin position="180"/>
        <end position="240"/>
    </location>
</feature>
<dbReference type="SUPFAM" id="SSF54909">
    <property type="entry name" value="Dimeric alpha+beta barrel"/>
    <property type="match status" value="1"/>
</dbReference>
<reference evidence="6" key="1">
    <citation type="journal article" date="2019" name="Int. J. Syst. Evol. Microbiol.">
        <title>The Global Catalogue of Microorganisms (GCM) 10K type strain sequencing project: providing services to taxonomists for standard genome sequencing and annotation.</title>
        <authorList>
            <consortium name="The Broad Institute Genomics Platform"/>
            <consortium name="The Broad Institute Genome Sequencing Center for Infectious Disease"/>
            <person name="Wu L."/>
            <person name="Ma J."/>
        </authorList>
    </citation>
    <scope>NUCLEOTIDE SEQUENCE [LARGE SCALE GENOMIC DNA]</scope>
    <source>
        <strain evidence="6">JCM 10649</strain>
    </source>
</reference>
<proteinExistence type="predicted"/>
<keyword evidence="2" id="KW-0238">DNA-binding</keyword>
<dbReference type="Pfam" id="PF01037">
    <property type="entry name" value="AsnC_trans_reg"/>
    <property type="match status" value="1"/>
</dbReference>
<dbReference type="InterPro" id="IPR019887">
    <property type="entry name" value="Tscrpt_reg_AsnC/Lrp_C"/>
</dbReference>
<dbReference type="InterPro" id="IPR011008">
    <property type="entry name" value="Dimeric_a/b-barrel"/>
</dbReference>
<accession>A0ABP3J7Y7</accession>
<dbReference type="Gene3D" id="1.10.10.10">
    <property type="entry name" value="Winged helix-like DNA-binding domain superfamily/Winged helix DNA-binding domain"/>
    <property type="match status" value="2"/>
</dbReference>
<organism evidence="5 6">
    <name type="scientific">Streptomyces stramineus</name>
    <dbReference type="NCBI Taxonomy" id="173861"/>
    <lineage>
        <taxon>Bacteria</taxon>
        <taxon>Bacillati</taxon>
        <taxon>Actinomycetota</taxon>
        <taxon>Actinomycetes</taxon>
        <taxon>Kitasatosporales</taxon>
        <taxon>Streptomycetaceae</taxon>
        <taxon>Streptomyces</taxon>
    </lineage>
</organism>
<dbReference type="Gene3D" id="3.30.70.920">
    <property type="match status" value="1"/>
</dbReference>
<dbReference type="InterPro" id="IPR000485">
    <property type="entry name" value="AsnC-type_HTH_dom"/>
</dbReference>
<dbReference type="Proteomes" id="UP001499895">
    <property type="component" value="Unassembled WGS sequence"/>
</dbReference>
<evidence type="ECO:0000256" key="3">
    <source>
        <dbReference type="ARBA" id="ARBA00023163"/>
    </source>
</evidence>
<dbReference type="SMART" id="SM00344">
    <property type="entry name" value="HTH_ASNC"/>
    <property type="match status" value="1"/>
</dbReference>
<evidence type="ECO:0000256" key="2">
    <source>
        <dbReference type="ARBA" id="ARBA00023125"/>
    </source>
</evidence>
<dbReference type="SUPFAM" id="SSF46785">
    <property type="entry name" value="Winged helix' DNA-binding domain"/>
    <property type="match status" value="2"/>
</dbReference>
<evidence type="ECO:0000259" key="4">
    <source>
        <dbReference type="PROSITE" id="PS50956"/>
    </source>
</evidence>
<keyword evidence="3" id="KW-0804">Transcription</keyword>
<gene>
    <name evidence="5" type="ORF">GCM10009544_04830</name>
</gene>
<dbReference type="InterPro" id="IPR036388">
    <property type="entry name" value="WH-like_DNA-bd_sf"/>
</dbReference>